<dbReference type="InterPro" id="IPR032675">
    <property type="entry name" value="LRR_dom_sf"/>
</dbReference>
<evidence type="ECO:0000313" key="4">
    <source>
        <dbReference type="EMBL" id="GMI65768.1"/>
    </source>
</evidence>
<keyword evidence="5" id="KW-1185">Reference proteome</keyword>
<dbReference type="EMBL" id="BSYR01000003">
    <property type="protein sequence ID" value="GMI65768.1"/>
    <property type="molecule type" value="Genomic_DNA"/>
</dbReference>
<feature type="domain" description="Disease resistance R13L4/SHOC-2-like LRR" evidence="3">
    <location>
        <begin position="74"/>
        <end position="353"/>
    </location>
</feature>
<reference evidence="4" key="1">
    <citation type="submission" date="2023-05" db="EMBL/GenBank/DDBJ databases">
        <title>Genome and transcriptome analyses reveal genes involved in the formation of fine ridges on petal epidermal cells in Hibiscus trionum.</title>
        <authorList>
            <person name="Koshimizu S."/>
            <person name="Masuda S."/>
            <person name="Ishii T."/>
            <person name="Shirasu K."/>
            <person name="Hoshino A."/>
            <person name="Arita M."/>
        </authorList>
    </citation>
    <scope>NUCLEOTIDE SEQUENCE</scope>
    <source>
        <strain evidence="4">Hamamatsu line</strain>
    </source>
</reference>
<keyword evidence="1" id="KW-0677">Repeat</keyword>
<dbReference type="Proteomes" id="UP001165190">
    <property type="component" value="Unassembled WGS sequence"/>
</dbReference>
<name>A0A9W7GWG7_HIBTR</name>
<dbReference type="PANTHER" id="PTHR47186">
    <property type="entry name" value="LEUCINE-RICH REPEAT-CONTAINING PROTEIN 57"/>
    <property type="match status" value="1"/>
</dbReference>
<dbReference type="PANTHER" id="PTHR47186:SF13">
    <property type="entry name" value="DISEASE RESISTANCE PROTEIN RGA3"/>
    <property type="match status" value="1"/>
</dbReference>
<dbReference type="InterPro" id="IPR055414">
    <property type="entry name" value="LRR_R13L4/SHOC2-like"/>
</dbReference>
<dbReference type="SUPFAM" id="SSF52058">
    <property type="entry name" value="L domain-like"/>
    <property type="match status" value="1"/>
</dbReference>
<dbReference type="AlphaFoldDB" id="A0A9W7GWG7"/>
<dbReference type="OrthoDB" id="1748972at2759"/>
<dbReference type="Gene3D" id="3.80.10.10">
    <property type="entry name" value="Ribonuclease Inhibitor"/>
    <property type="match status" value="1"/>
</dbReference>
<accession>A0A9W7GWG7</accession>
<evidence type="ECO:0000256" key="1">
    <source>
        <dbReference type="ARBA" id="ARBA00022737"/>
    </source>
</evidence>
<evidence type="ECO:0000313" key="5">
    <source>
        <dbReference type="Proteomes" id="UP001165190"/>
    </source>
</evidence>
<gene>
    <name evidence="4" type="ORF">HRI_000246100</name>
</gene>
<sequence length="386" mass="43769">MTFKMHDLMHDLSETVAGRESSILDLKSSASEVDENCRHVSADFSLIPLFKGKKLRTLLKISGGCSKKKFWDFIISDCRSLRVLEFNNVNCNIVPHSIHKLQHLRYFDLSRNRSLKILPKSTSKIQNLQVLKLDGCWDLVELPKKIEKLVNLTHLPCENCDSLTHMPRGIGKLTSLQTLSQFVVDKRGSHGAAAAGLSELSGLNNLRGKLTIKNLGWVKDAKHEFRAANLKEKQHLQSLVLEWSDGAGDDEEKSLEELQPHSNLKELKVKGWRGNAKFPSWFSLLTNLAAIEIQGPSKFKHLPSFAQLTHLQRLCIEKLTELEYMENSEPSGGRRGSEPFFPSLTSLRLMQCPNLKSWWRKRQIDDHNNNDNGTDTNINHGISLSF</sequence>
<proteinExistence type="predicted"/>
<protein>
    <submittedName>
        <fullName evidence="4">Leucine-rich repeat (LRR) protein 1</fullName>
    </submittedName>
</protein>
<organism evidence="4 5">
    <name type="scientific">Hibiscus trionum</name>
    <name type="common">Flower of an hour</name>
    <dbReference type="NCBI Taxonomy" id="183268"/>
    <lineage>
        <taxon>Eukaryota</taxon>
        <taxon>Viridiplantae</taxon>
        <taxon>Streptophyta</taxon>
        <taxon>Embryophyta</taxon>
        <taxon>Tracheophyta</taxon>
        <taxon>Spermatophyta</taxon>
        <taxon>Magnoliopsida</taxon>
        <taxon>eudicotyledons</taxon>
        <taxon>Gunneridae</taxon>
        <taxon>Pentapetalae</taxon>
        <taxon>rosids</taxon>
        <taxon>malvids</taxon>
        <taxon>Malvales</taxon>
        <taxon>Malvaceae</taxon>
        <taxon>Malvoideae</taxon>
        <taxon>Hibiscus</taxon>
    </lineage>
</organism>
<feature type="region of interest" description="Disordered" evidence="2">
    <location>
        <begin position="366"/>
        <end position="386"/>
    </location>
</feature>
<comment type="caution">
    <text evidence="4">The sequence shown here is derived from an EMBL/GenBank/DDBJ whole genome shotgun (WGS) entry which is preliminary data.</text>
</comment>
<dbReference type="Pfam" id="PF23598">
    <property type="entry name" value="LRR_14"/>
    <property type="match status" value="1"/>
</dbReference>
<evidence type="ECO:0000256" key="2">
    <source>
        <dbReference type="SAM" id="MobiDB-lite"/>
    </source>
</evidence>
<feature type="compositionally biased region" description="Low complexity" evidence="2">
    <location>
        <begin position="370"/>
        <end position="386"/>
    </location>
</feature>
<evidence type="ECO:0000259" key="3">
    <source>
        <dbReference type="Pfam" id="PF23598"/>
    </source>
</evidence>